<keyword evidence="2" id="KW-0732">Signal</keyword>
<evidence type="ECO:0000256" key="2">
    <source>
        <dbReference type="SAM" id="SignalP"/>
    </source>
</evidence>
<feature type="compositionally biased region" description="Pro residues" evidence="1">
    <location>
        <begin position="22"/>
        <end position="39"/>
    </location>
</feature>
<feature type="chain" id="PRO_5026968952" evidence="2">
    <location>
        <begin position="21"/>
        <end position="419"/>
    </location>
</feature>
<dbReference type="AlphaFoldDB" id="A0A6M5YK75"/>
<feature type="region of interest" description="Disordered" evidence="1">
    <location>
        <begin position="18"/>
        <end position="39"/>
    </location>
</feature>
<organism evidence="3 4">
    <name type="scientific">Frigoriglobus tundricola</name>
    <dbReference type="NCBI Taxonomy" id="2774151"/>
    <lineage>
        <taxon>Bacteria</taxon>
        <taxon>Pseudomonadati</taxon>
        <taxon>Planctomycetota</taxon>
        <taxon>Planctomycetia</taxon>
        <taxon>Gemmatales</taxon>
        <taxon>Gemmataceae</taxon>
        <taxon>Frigoriglobus</taxon>
    </lineage>
</organism>
<feature type="signal peptide" evidence="2">
    <location>
        <begin position="1"/>
        <end position="20"/>
    </location>
</feature>
<evidence type="ECO:0000256" key="1">
    <source>
        <dbReference type="SAM" id="MobiDB-lite"/>
    </source>
</evidence>
<accession>A0A6M5YK75</accession>
<dbReference type="EMBL" id="CP053452">
    <property type="protein sequence ID" value="QJW94365.1"/>
    <property type="molecule type" value="Genomic_DNA"/>
</dbReference>
<dbReference type="InterPro" id="IPR011446">
    <property type="entry name" value="BBP7"/>
</dbReference>
<evidence type="ECO:0000313" key="4">
    <source>
        <dbReference type="Proteomes" id="UP000503447"/>
    </source>
</evidence>
<keyword evidence="4" id="KW-1185">Reference proteome</keyword>
<evidence type="ECO:0000313" key="3">
    <source>
        <dbReference type="EMBL" id="QJW94365.1"/>
    </source>
</evidence>
<reference evidence="4" key="1">
    <citation type="submission" date="2020-05" db="EMBL/GenBank/DDBJ databases">
        <title>Frigoriglobus tundricola gen. nov., sp. nov., a psychrotolerant cellulolytic planctomycete of the family Gemmataceae with two divergent copies of 16S rRNA gene.</title>
        <authorList>
            <person name="Kulichevskaya I.S."/>
            <person name="Ivanova A.A."/>
            <person name="Naumoff D.G."/>
            <person name="Beletsky A.V."/>
            <person name="Rijpstra W.I.C."/>
            <person name="Sinninghe Damste J.S."/>
            <person name="Mardanov A.V."/>
            <person name="Ravin N.V."/>
            <person name="Dedysh S.N."/>
        </authorList>
    </citation>
    <scope>NUCLEOTIDE SEQUENCE [LARGE SCALE GENOMIC DNA]</scope>
    <source>
        <strain evidence="4">PL17</strain>
    </source>
</reference>
<gene>
    <name evidence="3" type="ORF">FTUN_1885</name>
</gene>
<sequence length="419" mass="44702">MRIVFLTANLLLITAGGALAQPPQPPATTPPAVTPPATTPPVSLVTPLDQVPTLGETAVGPAGSDTRPFDMSGPRLWATGDYLLMWYTPMRTVPLIQSVPSAQVNNSTLSGVTTIFPDNNNHINFGAFSGVRASVGANWDKFGVDVGGFVLERQTQSAAVFNDGTPFAIARGYTAAGATAPTSLLVSFPGQYSGGVAAAAQSQLWGAEANVRRAWYAFLSDSTDLILGFRYIDLNERLAIDSPSYFPNGNSLDVRDAIRTRNTFYGGQVGFASRIGGTERGLGFEFTTKSGLGGVAQRAELVGSNTVVAAGVADVQPGGLYVRGLNAGTFTRDKFAYMQDLGIRLTYNFNPWVQVSFGYSFLYLSSVMRPGKAIDPVVNDSNVRFVANPTPSDLPRPAFAWRAEELVVQGMTFGLRIQY</sequence>
<dbReference type="Proteomes" id="UP000503447">
    <property type="component" value="Chromosome"/>
</dbReference>
<dbReference type="Pfam" id="PF07585">
    <property type="entry name" value="BBP7"/>
    <property type="match status" value="1"/>
</dbReference>
<name>A0A6M5YK75_9BACT</name>
<proteinExistence type="predicted"/>
<dbReference type="KEGG" id="ftj:FTUN_1885"/>
<protein>
    <submittedName>
        <fullName evidence="3">Uncharacterized protein</fullName>
    </submittedName>
</protein>